<evidence type="ECO:0000259" key="8">
    <source>
        <dbReference type="Pfam" id="PF00501"/>
    </source>
</evidence>
<evidence type="ECO:0000256" key="4">
    <source>
        <dbReference type="ARBA" id="ARBA00022832"/>
    </source>
</evidence>
<reference evidence="9" key="2">
    <citation type="submission" date="2021-04" db="EMBL/GenBank/DDBJ databases">
        <authorList>
            <person name="Podell S."/>
        </authorList>
    </citation>
    <scope>NUCLEOTIDE SEQUENCE</scope>
    <source>
        <strain evidence="9">Hildebrandi</strain>
    </source>
</reference>
<comment type="caution">
    <text evidence="9">The sequence shown here is derived from an EMBL/GenBank/DDBJ whole genome shotgun (WGS) entry which is preliminary data.</text>
</comment>
<feature type="compositionally biased region" description="Basic and acidic residues" evidence="7">
    <location>
        <begin position="21"/>
        <end position="32"/>
    </location>
</feature>
<dbReference type="OrthoDB" id="189102at2759"/>
<protein>
    <recommendedName>
        <fullName evidence="6">Long-chain-fatty-acid--CoA ligase</fullName>
        <ecNumber evidence="6">6.2.1.3</ecNumber>
    </recommendedName>
</protein>
<evidence type="ECO:0000256" key="5">
    <source>
        <dbReference type="ARBA" id="ARBA00022840"/>
    </source>
</evidence>
<proteinExistence type="inferred from homology"/>
<dbReference type="Pfam" id="PF00501">
    <property type="entry name" value="AMP-binding"/>
    <property type="match status" value="1"/>
</dbReference>
<keyword evidence="6" id="KW-0443">Lipid metabolism</keyword>
<name>A0A9K3L0C8_9STRA</name>
<dbReference type="Proteomes" id="UP000693970">
    <property type="component" value="Unassembled WGS sequence"/>
</dbReference>
<evidence type="ECO:0000313" key="10">
    <source>
        <dbReference type="Proteomes" id="UP000693970"/>
    </source>
</evidence>
<dbReference type="CDD" id="cd05927">
    <property type="entry name" value="LC-FACS_euk"/>
    <property type="match status" value="1"/>
</dbReference>
<evidence type="ECO:0000256" key="7">
    <source>
        <dbReference type="SAM" id="MobiDB-lite"/>
    </source>
</evidence>
<keyword evidence="4 6" id="KW-0276">Fatty acid metabolism</keyword>
<evidence type="ECO:0000256" key="6">
    <source>
        <dbReference type="RuleBase" id="RU369030"/>
    </source>
</evidence>
<dbReference type="GO" id="GO:0005524">
    <property type="term" value="F:ATP binding"/>
    <property type="evidence" value="ECO:0007669"/>
    <property type="project" value="UniProtKB-KW"/>
</dbReference>
<dbReference type="InterPro" id="IPR020845">
    <property type="entry name" value="AMP-binding_CS"/>
</dbReference>
<feature type="domain" description="AMP-dependent synthetase/ligase" evidence="8">
    <location>
        <begin position="79"/>
        <end position="497"/>
    </location>
</feature>
<dbReference type="GO" id="GO:0004467">
    <property type="term" value="F:long-chain fatty acid-CoA ligase activity"/>
    <property type="evidence" value="ECO:0007669"/>
    <property type="project" value="UniProtKB-EC"/>
</dbReference>
<keyword evidence="2 6" id="KW-0436">Ligase</keyword>
<organism evidence="9 10">
    <name type="scientific">Nitzschia inconspicua</name>
    <dbReference type="NCBI Taxonomy" id="303405"/>
    <lineage>
        <taxon>Eukaryota</taxon>
        <taxon>Sar</taxon>
        <taxon>Stramenopiles</taxon>
        <taxon>Ochrophyta</taxon>
        <taxon>Bacillariophyta</taxon>
        <taxon>Bacillariophyceae</taxon>
        <taxon>Bacillariophycidae</taxon>
        <taxon>Bacillariales</taxon>
        <taxon>Bacillariaceae</taxon>
        <taxon>Nitzschia</taxon>
    </lineage>
</organism>
<evidence type="ECO:0000256" key="3">
    <source>
        <dbReference type="ARBA" id="ARBA00022741"/>
    </source>
</evidence>
<keyword evidence="10" id="KW-1185">Reference proteome</keyword>
<feature type="compositionally biased region" description="Polar residues" evidence="7">
    <location>
        <begin position="1"/>
        <end position="20"/>
    </location>
</feature>
<evidence type="ECO:0000313" key="9">
    <source>
        <dbReference type="EMBL" id="KAG7353314.1"/>
    </source>
</evidence>
<comment type="function">
    <text evidence="6">Catalyzes the conversion of long-chain fatty acids to their active form acyl-CoAs for both synthesis of cellular lipids, and degradation via beta-oxidation.</text>
</comment>
<dbReference type="AlphaFoldDB" id="A0A9K3L0C8"/>
<gene>
    <name evidence="9" type="ORF">IV203_009363</name>
</gene>
<accession>A0A9K3L0C8</accession>
<dbReference type="InterPro" id="IPR000873">
    <property type="entry name" value="AMP-dep_synth/lig_dom"/>
</dbReference>
<evidence type="ECO:0000256" key="1">
    <source>
        <dbReference type="ARBA" id="ARBA00006432"/>
    </source>
</evidence>
<dbReference type="PANTHER" id="PTHR43272:SF33">
    <property type="entry name" value="AMP-BINDING DOMAIN-CONTAINING PROTEIN-RELATED"/>
    <property type="match status" value="1"/>
</dbReference>
<evidence type="ECO:0000256" key="2">
    <source>
        <dbReference type="ARBA" id="ARBA00022598"/>
    </source>
</evidence>
<keyword evidence="3 6" id="KW-0547">Nucleotide-binding</keyword>
<dbReference type="PANTHER" id="PTHR43272">
    <property type="entry name" value="LONG-CHAIN-FATTY-ACID--COA LIGASE"/>
    <property type="match status" value="1"/>
</dbReference>
<comment type="catalytic activity">
    <reaction evidence="6">
        <text>a long-chain fatty acid + ATP + CoA = a long-chain fatty acyl-CoA + AMP + diphosphate</text>
        <dbReference type="Rhea" id="RHEA:15421"/>
        <dbReference type="ChEBI" id="CHEBI:30616"/>
        <dbReference type="ChEBI" id="CHEBI:33019"/>
        <dbReference type="ChEBI" id="CHEBI:57287"/>
        <dbReference type="ChEBI" id="CHEBI:57560"/>
        <dbReference type="ChEBI" id="CHEBI:83139"/>
        <dbReference type="ChEBI" id="CHEBI:456215"/>
        <dbReference type="EC" id="6.2.1.3"/>
    </reaction>
</comment>
<dbReference type="EC" id="6.2.1.3" evidence="6"/>
<sequence length="684" mass="75334">MTKNETSSRHQWSVVVPQTSTKDHGDIRRFGDPTRHPELGFEGCRTLYEAFRRGQQLNPLGACLGFRASSTNGMATPYIYSSYTEILARVNAFAAGLDTLNLVPPTQEKESMTLIGLYMKNCMEWFIAEQAIFCVSGATVPFYDTLGPESVEFILKQTSTKTVVATRSELERLCTVKKSGKCPFFEVVVLADGVTTDATKMAKQAGLQIMSFAKVEAVGAQRIATEGHKHRPPCGKDVFTFCYTSGTTGDPKGALLTHENLISAIAGVTNVFPLETTDRHLSYLPLAHIFERVIMCQIYVQGASIAFFRGDPLLLIEDMQACRPTILPAAPRVLNKIYDKIQVGIATAGGMKKKLFDAAVAAKTRNLLATGQLKHGFYDKLIFSKIKKGLGMDCLRMMVSGSAPLSKTVMNFYRIMLGCPVIEGYGQTEGSAATCVSMLDDMSTAGHVGPPQPAVEIVLADVPDMGYLHTDTSHKGQPCQGRGEIWVRGPTVFKGYYKQPEKTAETVDKEGWLHSGDIGLWTVDGNLQIIDRKKNIFKLSQGEYVAPEKIENIVIQSLLVGQAFVHGDSLQTYLVAIIVPEEEAVRRVLEESGESALAKASFAEICQSEKLKKVIEGEIIRLGKVNGLHGFEIPRALHLSEELFSVENDLLTPTFKLKRHQARIKYDRVIEEMYASLAKPISKL</sequence>
<comment type="similarity">
    <text evidence="1 6">Belongs to the ATP-dependent AMP-binding enzyme family.</text>
</comment>
<dbReference type="EMBL" id="JAGRRH010000017">
    <property type="protein sequence ID" value="KAG7353314.1"/>
    <property type="molecule type" value="Genomic_DNA"/>
</dbReference>
<dbReference type="GO" id="GO:0016020">
    <property type="term" value="C:membrane"/>
    <property type="evidence" value="ECO:0007669"/>
    <property type="project" value="TreeGrafter"/>
</dbReference>
<feature type="region of interest" description="Disordered" evidence="7">
    <location>
        <begin position="1"/>
        <end position="32"/>
    </location>
</feature>
<keyword evidence="5 6" id="KW-0067">ATP-binding</keyword>
<dbReference type="PROSITE" id="PS00455">
    <property type="entry name" value="AMP_BINDING"/>
    <property type="match status" value="1"/>
</dbReference>
<dbReference type="GO" id="GO:0005783">
    <property type="term" value="C:endoplasmic reticulum"/>
    <property type="evidence" value="ECO:0007669"/>
    <property type="project" value="TreeGrafter"/>
</dbReference>
<reference evidence="9" key="1">
    <citation type="journal article" date="2021" name="Sci. Rep.">
        <title>Diploid genomic architecture of Nitzschia inconspicua, an elite biomass production diatom.</title>
        <authorList>
            <person name="Oliver A."/>
            <person name="Podell S."/>
            <person name="Pinowska A."/>
            <person name="Traller J.C."/>
            <person name="Smith S.R."/>
            <person name="McClure R."/>
            <person name="Beliaev A."/>
            <person name="Bohutskyi P."/>
            <person name="Hill E.A."/>
            <person name="Rabines A."/>
            <person name="Zheng H."/>
            <person name="Allen L.Z."/>
            <person name="Kuo A."/>
            <person name="Grigoriev I.V."/>
            <person name="Allen A.E."/>
            <person name="Hazlebeck D."/>
            <person name="Allen E.E."/>
        </authorList>
    </citation>
    <scope>NUCLEOTIDE SEQUENCE</scope>
    <source>
        <strain evidence="9">Hildebrandi</strain>
    </source>
</reference>
<dbReference type="InterPro" id="IPR045311">
    <property type="entry name" value="LC-FACS_euk"/>
</dbReference>